<name>A0A914UY96_9BILA</name>
<evidence type="ECO:0000313" key="2">
    <source>
        <dbReference type="WBParaSite" id="PSAMB.scaffold1341size32732.g12535.t1"/>
    </source>
</evidence>
<dbReference type="Proteomes" id="UP000887566">
    <property type="component" value="Unplaced"/>
</dbReference>
<protein>
    <submittedName>
        <fullName evidence="2">G-protein coupled receptors family 1 profile domain-containing protein</fullName>
    </submittedName>
</protein>
<sequence>MQVTQKRALFAFLGYVSQGTTLNQLALAINRFAAIVFHDKISKVMVIVFFSVAPDGSAFASYGAQISSLLNFGGNPFVYIAFSNELRQKAFPCLFKNGANSKKGRGKSANGARSGSETAICDLLESAV</sequence>
<dbReference type="WBParaSite" id="PSAMB.scaffold1341size32732.g12535.t1">
    <property type="protein sequence ID" value="PSAMB.scaffold1341size32732.g12535.t1"/>
    <property type="gene ID" value="PSAMB.scaffold1341size32732.g12535"/>
</dbReference>
<keyword evidence="1" id="KW-1185">Reference proteome</keyword>
<reference evidence="2" key="1">
    <citation type="submission" date="2022-11" db="UniProtKB">
        <authorList>
            <consortium name="WormBaseParasite"/>
        </authorList>
    </citation>
    <scope>IDENTIFICATION</scope>
</reference>
<evidence type="ECO:0000313" key="1">
    <source>
        <dbReference type="Proteomes" id="UP000887566"/>
    </source>
</evidence>
<proteinExistence type="predicted"/>
<dbReference type="AlphaFoldDB" id="A0A914UY96"/>
<organism evidence="1 2">
    <name type="scientific">Plectus sambesii</name>
    <dbReference type="NCBI Taxonomy" id="2011161"/>
    <lineage>
        <taxon>Eukaryota</taxon>
        <taxon>Metazoa</taxon>
        <taxon>Ecdysozoa</taxon>
        <taxon>Nematoda</taxon>
        <taxon>Chromadorea</taxon>
        <taxon>Plectida</taxon>
        <taxon>Plectina</taxon>
        <taxon>Plectoidea</taxon>
        <taxon>Plectidae</taxon>
        <taxon>Plectus</taxon>
    </lineage>
</organism>
<accession>A0A914UY96</accession>